<sequence>MVAQHKDGSLSVLRVKNKGIVSNFVLDPHLSCAFWDNEEVRENGQLLFAQTRSGDILLYSVDADGVTEKHHFSFPKLLDVIKSDTSGKADLHFQLVGCNRCQIVLYDGLHTIYSVAMKESAHLSCSILLPEVDEALKGKAGDYRASAFCIQSDSLGVFDMAAGVISVYSLTQGQCLILVDLNPLGIEASTIREWCLSNDLSMLVLLFADWSITRVDLSTYSKLFQSSLKAKSITDKEKSYNQEYLEYNLCWYGDVSWKREVVAQHLAISEEEPKSVGRKKQTGFKFKKRRRGSITSTASSLVPVGLAPQQNLKETLRMDDIDQKRRWTLQAFETSLDTVALNLRDEDSAPVWDQAQTLCFANFKDKTFQMRNLSNSIAVILSSLPACSHMLMSENYLMFLSPHINLHKDDLITKMMLYGGPISADKLCQANRWTRTAVPFLALEASLQQRQLDTLAFFFKAKQNLFSSSAQLQAKHWNIQAEVEQLEEALGLVLMTASVTDLQAKIFGERLISLTLEFLYELMEDAKLVAREGTLSAEKSQEMTKCCDLLSTHTRSLRQCLQALQAKSVHSRSRHSSTISNASTAQSSGSSMPLTPEHHVKENQLSNLQSMQMKSNEKPIPFKVIVSELLAKVDEYLKQKNIAECQHILSNLGCNVLSTLWSMSQFYGSRSLQQFISSQLSSAAALDPTQRQLVQYVEQLYQAYPCTSFSMTMKRKAQEGVRGWTEAENPLKAVLMSNNMFLLSHCGELDPGDTTQQHQEEGLYACLLLAWLKLWTDDMKRSVLVDAHFLNNGDTLTSLRNDSITWQFLISHNLLKELQKLLTISETDPDFPWPSNPIQYLQKGWSYLRNEVARSLLRLGKLDIFALDEQNTSLHILLPTIGGPLMKPHPLTYLGASKMQGIHKDFVQRFVAGSFQLPLWMYCSIHSLNPSDLKITVSCPWYPVFQSFYAIPRHPTDRTVILSASLMAADNLWCTGRGEMSVEMMLEKKQILAAVGTLSYLSDEQLNLDPFKIEQYLHRFPKLMAALLPEGHKAMTKENTTVYQLLMGTTPFNLRRLFGWQTTNTFATEDSPQVMPLFSESMLGPSHMQHARLSFPYYLKQGRPVYGFLSFLAEELDRTEAPLSQKRLQQACGAATWIACQNFNTPRVSSACVVFVELLGRDSVLLRTLINCGRVLLAHRHPKAAQQKEKRELKGSSSSGSVPTSKNETALKTCVDNIVSELLGSLHRKRQQKDCLIKSVEDAIKEEIKAEGIGFCSFEASQKWTLVLMLCQLLSAPMNTSFLSACAENNNWLMFTWFAQLHQYPTHQLQNLLHTFTNVHLRDHLHYVLNNAGSKMFTAAATNPKRESASAEQRTNQRLSLYNRIGVQKSKDVATSDEEEESERTTVISSFSTRLKESELNESEMLESSAPDDVFRMLFYSRSMPSQWKCLLSASVALRNPLFSELAACCGCPPVASMCGWLLASLEESVKKEFLSQHGRHVFKWSTAQLESLIHTVLLCKQEDSLVTAFTILQAKSPLLPFMSFINECVRRGTYAACKTFVDQFKDAISLWDDEKPHPPSSDLATIGNRAWFEKVAYQVLQHELKVVENLYYAKHLLEILDRQNLCLVFSFDVLNFAILQKVVTILHANNVNVPDFAALLTAGTGSEQFRQQIENCLDQLMDRGSFAAAQELAGAASVGTERVTIRQLKEEKQQLVKCGLWAAKLVRAQFWIKCQKLLSPDRCCYKTSTDFFEAEIKETSIEAEKALLCEQLYSLMEDTNQPEALAMKNTVFREMWRHRIASKVALEEVEPLDLIFDDVHLKTTRPGDLKSELLEVSIEPQSVSDVQEDFTSQELEVLDMLMEAYLDQARIITCSRVAAMFGHYNQDLAIVQTCIALANGTSRPDNIEPAMRRLLVKNIPKQYRRVSLTRARSISSSSIASNTSSLAENPSNVDPQDTASVMERLYSHCIKGRQVCLKIITCYKMAQLLSTEYKEIVLRPEFDSLFKLLRINHPNKFLVARDFLTSSGLSDDEVTGFLADSIVDVLKMFVKSNSDKDQDSEPSLQTSELMFNPTDGMEVFSQFLTLCENASLLGDRILQAATALFSTGPGEMTPKVLTIQTELIIMAHECYTISSSMEGISHVLRVSRVCCNSLTEAKEYGLMIRLLTGVGRYGEMTYIFHALQQHHQFELLLRKGMDREDKLKVAILDYLKRYQPDDNEAYTMVALKFSMYRDIANMLETCGHRALKHLKDKSLDQSKDTHDLLKKCLQYFQDAAESYVKDNSVRKAQHCVKLARLVSLQLQLLPSGITVINMTRDQVAVFSNAHPRFIEAMVVVDAYERRQDWSDAVYNNVVVNNDVRYLQEMKLHVVITPTLVEDVVKKYKNANPKPTSGLPAIRKLLTSCKDAQLQYRLAMDLGLTDIVTAMLKADTGSFLQDVTVMTM</sequence>
<evidence type="ECO:0000313" key="3">
    <source>
        <dbReference type="EMBL" id="KAK3782235.1"/>
    </source>
</evidence>
<dbReference type="GO" id="GO:0045202">
    <property type="term" value="C:synapse"/>
    <property type="evidence" value="ECO:0007669"/>
    <property type="project" value="TreeGrafter"/>
</dbReference>
<dbReference type="EMBL" id="JAWDGP010002524">
    <property type="protein sequence ID" value="KAK3782235.1"/>
    <property type="molecule type" value="Genomic_DNA"/>
</dbReference>
<proteinExistence type="predicted"/>
<dbReference type="InterPro" id="IPR028103">
    <property type="entry name" value="Spatacsin"/>
</dbReference>
<dbReference type="InterPro" id="IPR028107">
    <property type="entry name" value="Spatacsin_C_dom"/>
</dbReference>
<keyword evidence="4" id="KW-1185">Reference proteome</keyword>
<dbReference type="Proteomes" id="UP001283361">
    <property type="component" value="Unassembled WGS sequence"/>
</dbReference>
<evidence type="ECO:0000313" key="4">
    <source>
        <dbReference type="Proteomes" id="UP001283361"/>
    </source>
</evidence>
<dbReference type="Pfam" id="PF14649">
    <property type="entry name" value="Spatacsin_C"/>
    <property type="match status" value="1"/>
</dbReference>
<dbReference type="GO" id="GO:0030424">
    <property type="term" value="C:axon"/>
    <property type="evidence" value="ECO:0007669"/>
    <property type="project" value="TreeGrafter"/>
</dbReference>
<dbReference type="GO" id="GO:0007268">
    <property type="term" value="P:chemical synaptic transmission"/>
    <property type="evidence" value="ECO:0007669"/>
    <property type="project" value="TreeGrafter"/>
</dbReference>
<evidence type="ECO:0000256" key="1">
    <source>
        <dbReference type="SAM" id="MobiDB-lite"/>
    </source>
</evidence>
<dbReference type="GO" id="GO:0048489">
    <property type="term" value="P:synaptic vesicle transport"/>
    <property type="evidence" value="ECO:0007669"/>
    <property type="project" value="TreeGrafter"/>
</dbReference>
<feature type="region of interest" description="Disordered" evidence="1">
    <location>
        <begin position="1186"/>
        <end position="1208"/>
    </location>
</feature>
<feature type="compositionally biased region" description="Low complexity" evidence="1">
    <location>
        <begin position="580"/>
        <end position="591"/>
    </location>
</feature>
<organism evidence="3 4">
    <name type="scientific">Elysia crispata</name>
    <name type="common">lettuce slug</name>
    <dbReference type="NCBI Taxonomy" id="231223"/>
    <lineage>
        <taxon>Eukaryota</taxon>
        <taxon>Metazoa</taxon>
        <taxon>Spiralia</taxon>
        <taxon>Lophotrochozoa</taxon>
        <taxon>Mollusca</taxon>
        <taxon>Gastropoda</taxon>
        <taxon>Heterobranchia</taxon>
        <taxon>Euthyneura</taxon>
        <taxon>Panpulmonata</taxon>
        <taxon>Sacoglossa</taxon>
        <taxon>Placobranchoidea</taxon>
        <taxon>Plakobranchidae</taxon>
        <taxon>Elysia</taxon>
    </lineage>
</organism>
<evidence type="ECO:0000259" key="2">
    <source>
        <dbReference type="Pfam" id="PF14649"/>
    </source>
</evidence>
<protein>
    <recommendedName>
        <fullName evidence="2">Spatacsin C-terminal domain-containing protein</fullName>
    </recommendedName>
</protein>
<gene>
    <name evidence="3" type="ORF">RRG08_048693</name>
</gene>
<reference evidence="3" key="1">
    <citation type="journal article" date="2023" name="G3 (Bethesda)">
        <title>A reference genome for the long-term kleptoplast-retaining sea slug Elysia crispata morphotype clarki.</title>
        <authorList>
            <person name="Eastman K.E."/>
            <person name="Pendleton A.L."/>
            <person name="Shaikh M.A."/>
            <person name="Suttiyut T."/>
            <person name="Ogas R."/>
            <person name="Tomko P."/>
            <person name="Gavelis G."/>
            <person name="Widhalm J.R."/>
            <person name="Wisecaver J.H."/>
        </authorList>
    </citation>
    <scope>NUCLEOTIDE SEQUENCE</scope>
    <source>
        <strain evidence="3">ECLA1</strain>
    </source>
</reference>
<accession>A0AAE1DTY4</accession>
<dbReference type="PANTHER" id="PTHR13650">
    <property type="entry name" value="SPATACSIN"/>
    <property type="match status" value="1"/>
</dbReference>
<name>A0AAE1DTY4_9GAST</name>
<dbReference type="GO" id="GO:0008088">
    <property type="term" value="P:axo-dendritic transport"/>
    <property type="evidence" value="ECO:0007669"/>
    <property type="project" value="TreeGrafter"/>
</dbReference>
<feature type="region of interest" description="Disordered" evidence="1">
    <location>
        <begin position="571"/>
        <end position="597"/>
    </location>
</feature>
<comment type="caution">
    <text evidence="3">The sequence shown here is derived from an EMBL/GenBank/DDBJ whole genome shotgun (WGS) entry which is preliminary data.</text>
</comment>
<dbReference type="GO" id="GO:0005737">
    <property type="term" value="C:cytoplasm"/>
    <property type="evidence" value="ECO:0007669"/>
    <property type="project" value="TreeGrafter"/>
</dbReference>
<feature type="domain" description="Spatacsin C-terminal" evidence="2">
    <location>
        <begin position="2073"/>
        <end position="2366"/>
    </location>
</feature>
<dbReference type="PANTHER" id="PTHR13650:SF0">
    <property type="entry name" value="SPATACSIN"/>
    <property type="match status" value="1"/>
</dbReference>
<dbReference type="GO" id="GO:0030425">
    <property type="term" value="C:dendrite"/>
    <property type="evidence" value="ECO:0007669"/>
    <property type="project" value="TreeGrafter"/>
</dbReference>
<dbReference type="GO" id="GO:0007409">
    <property type="term" value="P:axonogenesis"/>
    <property type="evidence" value="ECO:0007669"/>
    <property type="project" value="TreeGrafter"/>
</dbReference>